<evidence type="ECO:0000313" key="3">
    <source>
        <dbReference type="Proteomes" id="UP000563838"/>
    </source>
</evidence>
<protein>
    <submittedName>
        <fullName evidence="2">Uncharacterized protein</fullName>
    </submittedName>
</protein>
<gene>
    <name evidence="2" type="ORF">HNP87_001173</name>
</gene>
<organism evidence="2 3">
    <name type="scientific">Methanococcus maripaludis</name>
    <name type="common">Methanococcus deltae</name>
    <dbReference type="NCBI Taxonomy" id="39152"/>
    <lineage>
        <taxon>Archaea</taxon>
        <taxon>Methanobacteriati</taxon>
        <taxon>Methanobacteriota</taxon>
        <taxon>Methanomada group</taxon>
        <taxon>Methanococci</taxon>
        <taxon>Methanococcales</taxon>
        <taxon>Methanococcaceae</taxon>
        <taxon>Methanococcus</taxon>
    </lineage>
</organism>
<dbReference type="Proteomes" id="UP000563838">
    <property type="component" value="Unassembled WGS sequence"/>
</dbReference>
<evidence type="ECO:0000313" key="2">
    <source>
        <dbReference type="EMBL" id="MBA2840641.1"/>
    </source>
</evidence>
<feature type="transmembrane region" description="Helical" evidence="1">
    <location>
        <begin position="12"/>
        <end position="34"/>
    </location>
</feature>
<dbReference type="RefSeq" id="WP_181488297.1">
    <property type="nucleotide sequence ID" value="NZ_JACDUI010000002.1"/>
</dbReference>
<proteinExistence type="predicted"/>
<evidence type="ECO:0000256" key="1">
    <source>
        <dbReference type="SAM" id="Phobius"/>
    </source>
</evidence>
<keyword evidence="1" id="KW-0812">Transmembrane</keyword>
<dbReference type="AlphaFoldDB" id="A0A7J9NJ89"/>
<reference evidence="2 3" key="1">
    <citation type="submission" date="2020-07" db="EMBL/GenBank/DDBJ databases">
        <title>Genomic Encyclopedia of Type Strains, Phase IV (KMG-V): Genome sequencing to study the core and pangenomes of soil and plant-associated prokaryotes.</title>
        <authorList>
            <person name="Whitman W."/>
        </authorList>
    </citation>
    <scope>NUCLEOTIDE SEQUENCE [LARGE SCALE GENOMIC DNA]</scope>
    <source>
        <strain evidence="2 3">A4</strain>
    </source>
</reference>
<keyword evidence="1" id="KW-1133">Transmembrane helix</keyword>
<accession>A0A7J9NJ89</accession>
<sequence>MTLKSKLRSKKGYIFTYEAVAVVILFVAVFYMGYFTFTHVNLTNQEQKRDLERFEKANLISDMIFKDYLFPSEYYADDYHEFLEDVAIKHYGFKKIPASYDPLIVYTKNEVLSYYIEVEGYNSSGVGLQNVIDIDTISNPKPNYSLRNIYSKEKNLYVPTHLNYFEADNISQNVSEGEILYFAINGSSKIDSINVSSNSDTNATFLVNDVPYKLSLTSTEKVSEFEKVMNTYNETSFRSNEIKLLDIGANSLENVTINIYCNDTSKFYILKIKPYNVTLSVDMAQ</sequence>
<keyword evidence="1" id="KW-0472">Membrane</keyword>
<name>A0A7J9NJ89_METMI</name>
<comment type="caution">
    <text evidence="2">The sequence shown here is derived from an EMBL/GenBank/DDBJ whole genome shotgun (WGS) entry which is preliminary data.</text>
</comment>
<dbReference type="EMBL" id="JACDUI010000002">
    <property type="protein sequence ID" value="MBA2840641.1"/>
    <property type="molecule type" value="Genomic_DNA"/>
</dbReference>